<keyword evidence="1" id="KW-1133">Transmembrane helix</keyword>
<evidence type="ECO:0000313" key="3">
    <source>
        <dbReference type="Proteomes" id="UP000216475"/>
    </source>
</evidence>
<dbReference type="Proteomes" id="UP000216475">
    <property type="component" value="Unassembled WGS sequence"/>
</dbReference>
<name>A0A268HAX6_9BACI</name>
<proteinExistence type="predicted"/>
<evidence type="ECO:0008006" key="4">
    <source>
        <dbReference type="Google" id="ProtNLM"/>
    </source>
</evidence>
<dbReference type="InterPro" id="IPR021486">
    <property type="entry name" value="DUF3139"/>
</dbReference>
<dbReference type="EMBL" id="NPBH01000059">
    <property type="protein sequence ID" value="PAE07032.1"/>
    <property type="molecule type" value="Genomic_DNA"/>
</dbReference>
<evidence type="ECO:0000256" key="1">
    <source>
        <dbReference type="SAM" id="Phobius"/>
    </source>
</evidence>
<keyword evidence="1" id="KW-0812">Transmembrane</keyword>
<reference evidence="2 3" key="1">
    <citation type="submission" date="2017-07" db="EMBL/GenBank/DDBJ databases">
        <title>Isolation and whole genome analysis of endospore-forming bacteria from heroin.</title>
        <authorList>
            <person name="Kalinowski J."/>
            <person name="Ahrens B."/>
            <person name="Al-Dilaimi A."/>
            <person name="Winkler A."/>
            <person name="Wibberg D."/>
            <person name="Schleenbecker U."/>
            <person name="Ruckert C."/>
            <person name="Wolfel R."/>
            <person name="Grass G."/>
        </authorList>
    </citation>
    <scope>NUCLEOTIDE SEQUENCE [LARGE SCALE GENOMIC DNA]</scope>
    <source>
        <strain evidence="2 3">7509</strain>
    </source>
</reference>
<gene>
    <name evidence="2" type="ORF">CHI12_13180</name>
</gene>
<accession>A0A268HAX6</accession>
<dbReference type="Pfam" id="PF11337">
    <property type="entry name" value="DUF3139"/>
    <property type="match status" value="1"/>
</dbReference>
<comment type="caution">
    <text evidence="2">The sequence shown here is derived from an EMBL/GenBank/DDBJ whole genome shotgun (WGS) entry which is preliminary data.</text>
</comment>
<dbReference type="AlphaFoldDB" id="A0A268HAX6"/>
<protein>
    <recommendedName>
        <fullName evidence="4">DUF3139 domain-containing protein</fullName>
    </recommendedName>
</protein>
<sequence>MLKECYVLKKYRWWFLGTGAVLLLFVSFPFVVIYLLNNGNPYTRYWTEKQVPAHLESQGYTKGDLLEDHWVLPNYRINNDIYTDGYMVRFKDEPTVTYTYGVKRHGKNVVQYCEKEIEATDIQDSFLISSGPTEHSESTCINHLENR</sequence>
<organism evidence="2 3">
    <name type="scientific">Terribacillus saccharophilus</name>
    <dbReference type="NCBI Taxonomy" id="361277"/>
    <lineage>
        <taxon>Bacteria</taxon>
        <taxon>Bacillati</taxon>
        <taxon>Bacillota</taxon>
        <taxon>Bacilli</taxon>
        <taxon>Bacillales</taxon>
        <taxon>Bacillaceae</taxon>
        <taxon>Terribacillus</taxon>
    </lineage>
</organism>
<feature type="transmembrane region" description="Helical" evidence="1">
    <location>
        <begin position="12"/>
        <end position="36"/>
    </location>
</feature>
<evidence type="ECO:0000313" key="2">
    <source>
        <dbReference type="EMBL" id="PAE07032.1"/>
    </source>
</evidence>
<keyword evidence="1" id="KW-0472">Membrane</keyword>